<dbReference type="AlphaFoldDB" id="A0A834N9Z4"/>
<keyword evidence="3" id="KW-1185">Reference proteome</keyword>
<organism evidence="2 3">
    <name type="scientific">Vespula germanica</name>
    <name type="common">German yellow jacket</name>
    <name type="synonym">Paravespula germanica</name>
    <dbReference type="NCBI Taxonomy" id="30212"/>
    <lineage>
        <taxon>Eukaryota</taxon>
        <taxon>Metazoa</taxon>
        <taxon>Ecdysozoa</taxon>
        <taxon>Arthropoda</taxon>
        <taxon>Hexapoda</taxon>
        <taxon>Insecta</taxon>
        <taxon>Pterygota</taxon>
        <taxon>Neoptera</taxon>
        <taxon>Endopterygota</taxon>
        <taxon>Hymenoptera</taxon>
        <taxon>Apocrita</taxon>
        <taxon>Aculeata</taxon>
        <taxon>Vespoidea</taxon>
        <taxon>Vespidae</taxon>
        <taxon>Vespinae</taxon>
        <taxon>Vespula</taxon>
    </lineage>
</organism>
<reference evidence="2" key="1">
    <citation type="journal article" date="2020" name="G3 (Bethesda)">
        <title>High-Quality Assemblies for Three Invasive Social Wasps from the &lt;i&gt;Vespula&lt;/i&gt; Genus.</title>
        <authorList>
            <person name="Harrop T.W.R."/>
            <person name="Guhlin J."/>
            <person name="McLaughlin G.M."/>
            <person name="Permina E."/>
            <person name="Stockwell P."/>
            <person name="Gilligan J."/>
            <person name="Le Lec M.F."/>
            <person name="Gruber M.A.M."/>
            <person name="Quinn O."/>
            <person name="Lovegrove M."/>
            <person name="Duncan E.J."/>
            <person name="Remnant E.J."/>
            <person name="Van Eeckhoven J."/>
            <person name="Graham B."/>
            <person name="Knapp R.A."/>
            <person name="Langford K.W."/>
            <person name="Kronenberg Z."/>
            <person name="Press M.O."/>
            <person name="Eacker S.M."/>
            <person name="Wilson-Rankin E.E."/>
            <person name="Purcell J."/>
            <person name="Lester P.J."/>
            <person name="Dearden P.K."/>
        </authorList>
    </citation>
    <scope>NUCLEOTIDE SEQUENCE</scope>
    <source>
        <strain evidence="2">Linc-1</strain>
    </source>
</reference>
<evidence type="ECO:0000313" key="3">
    <source>
        <dbReference type="Proteomes" id="UP000617340"/>
    </source>
</evidence>
<evidence type="ECO:0000313" key="2">
    <source>
        <dbReference type="EMBL" id="KAF7401642.1"/>
    </source>
</evidence>
<evidence type="ECO:0000256" key="1">
    <source>
        <dbReference type="SAM" id="MobiDB-lite"/>
    </source>
</evidence>
<dbReference type="Proteomes" id="UP000617340">
    <property type="component" value="Unassembled WGS sequence"/>
</dbReference>
<proteinExistence type="predicted"/>
<feature type="region of interest" description="Disordered" evidence="1">
    <location>
        <begin position="25"/>
        <end position="51"/>
    </location>
</feature>
<sequence>MCYCVCQRSNGQEEGAIVVSEVRSKSMYGDVDDDEDGGDDRNGSGGGLIIENPDIESSSIVVVDDPGGREVASMEIARK</sequence>
<gene>
    <name evidence="2" type="ORF">HZH68_007462</name>
</gene>
<dbReference type="EMBL" id="JACSDZ010000006">
    <property type="protein sequence ID" value="KAF7401642.1"/>
    <property type="molecule type" value="Genomic_DNA"/>
</dbReference>
<protein>
    <submittedName>
        <fullName evidence="2">Uncharacterized protein</fullName>
    </submittedName>
</protein>
<comment type="caution">
    <text evidence="2">The sequence shown here is derived from an EMBL/GenBank/DDBJ whole genome shotgun (WGS) entry which is preliminary data.</text>
</comment>
<accession>A0A834N9Z4</accession>
<name>A0A834N9Z4_VESGE</name>